<dbReference type="Proteomes" id="UP000735302">
    <property type="component" value="Unassembled WGS sequence"/>
</dbReference>
<gene>
    <name evidence="2" type="ORF">PoB_002068300</name>
</gene>
<feature type="region of interest" description="Disordered" evidence="1">
    <location>
        <begin position="71"/>
        <end position="91"/>
    </location>
</feature>
<dbReference type="AlphaFoldDB" id="A0AAV3ZI78"/>
<proteinExistence type="predicted"/>
<reference evidence="2 3" key="1">
    <citation type="journal article" date="2021" name="Elife">
        <title>Chloroplast acquisition without the gene transfer in kleptoplastic sea slugs, Plakobranchus ocellatus.</title>
        <authorList>
            <person name="Maeda T."/>
            <person name="Takahashi S."/>
            <person name="Yoshida T."/>
            <person name="Shimamura S."/>
            <person name="Takaki Y."/>
            <person name="Nagai Y."/>
            <person name="Toyoda A."/>
            <person name="Suzuki Y."/>
            <person name="Arimoto A."/>
            <person name="Ishii H."/>
            <person name="Satoh N."/>
            <person name="Nishiyama T."/>
            <person name="Hasebe M."/>
            <person name="Maruyama T."/>
            <person name="Minagawa J."/>
            <person name="Obokata J."/>
            <person name="Shigenobu S."/>
        </authorList>
    </citation>
    <scope>NUCLEOTIDE SEQUENCE [LARGE SCALE GENOMIC DNA]</scope>
</reference>
<evidence type="ECO:0000313" key="2">
    <source>
        <dbReference type="EMBL" id="GFN94177.1"/>
    </source>
</evidence>
<comment type="caution">
    <text evidence="2">The sequence shown here is derived from an EMBL/GenBank/DDBJ whole genome shotgun (WGS) entry which is preliminary data.</text>
</comment>
<sequence>MFSVQDSSRGPKARGLVLVEIGKDGNSTVHKALTPRGLLRVRTGHKGTAQPRGPHGDRCCTCKLKPTASPAIKKPPAARGLVRDEAATDYK</sequence>
<name>A0AAV3ZI78_9GAST</name>
<keyword evidence="3" id="KW-1185">Reference proteome</keyword>
<accession>A0AAV3ZI78</accession>
<evidence type="ECO:0000313" key="3">
    <source>
        <dbReference type="Proteomes" id="UP000735302"/>
    </source>
</evidence>
<dbReference type="EMBL" id="BLXT01002413">
    <property type="protein sequence ID" value="GFN94177.1"/>
    <property type="molecule type" value="Genomic_DNA"/>
</dbReference>
<organism evidence="2 3">
    <name type="scientific">Plakobranchus ocellatus</name>
    <dbReference type="NCBI Taxonomy" id="259542"/>
    <lineage>
        <taxon>Eukaryota</taxon>
        <taxon>Metazoa</taxon>
        <taxon>Spiralia</taxon>
        <taxon>Lophotrochozoa</taxon>
        <taxon>Mollusca</taxon>
        <taxon>Gastropoda</taxon>
        <taxon>Heterobranchia</taxon>
        <taxon>Euthyneura</taxon>
        <taxon>Panpulmonata</taxon>
        <taxon>Sacoglossa</taxon>
        <taxon>Placobranchoidea</taxon>
        <taxon>Plakobranchidae</taxon>
        <taxon>Plakobranchus</taxon>
    </lineage>
</organism>
<evidence type="ECO:0000256" key="1">
    <source>
        <dbReference type="SAM" id="MobiDB-lite"/>
    </source>
</evidence>
<feature type="compositionally biased region" description="Basic and acidic residues" evidence="1">
    <location>
        <begin position="81"/>
        <end position="91"/>
    </location>
</feature>
<protein>
    <submittedName>
        <fullName evidence="2">Uncharacterized protein</fullName>
    </submittedName>
</protein>